<gene>
    <name evidence="1" type="ORF">C0039_15515</name>
</gene>
<proteinExistence type="predicted"/>
<dbReference type="Proteomes" id="UP000235005">
    <property type="component" value="Unassembled WGS sequence"/>
</dbReference>
<name>A0A2N5WZZ4_9GAMM</name>
<protein>
    <submittedName>
        <fullName evidence="1">Uncharacterized protein</fullName>
    </submittedName>
</protein>
<comment type="caution">
    <text evidence="1">The sequence shown here is derived from an EMBL/GenBank/DDBJ whole genome shotgun (WGS) entry which is preliminary data.</text>
</comment>
<dbReference type="AlphaFoldDB" id="A0A2N5WZZ4"/>
<dbReference type="EMBL" id="PKUS01000023">
    <property type="protein sequence ID" value="PLW67825.1"/>
    <property type="molecule type" value="Genomic_DNA"/>
</dbReference>
<reference evidence="1 2" key="1">
    <citation type="submission" date="2018-01" db="EMBL/GenBank/DDBJ databases">
        <title>The draft genome sequence of Halioglobus lutimaris HF004.</title>
        <authorList>
            <person name="Du Z.-J."/>
            <person name="Shi M.-J."/>
        </authorList>
    </citation>
    <scope>NUCLEOTIDE SEQUENCE [LARGE SCALE GENOMIC DNA]</scope>
    <source>
        <strain evidence="1 2">HF004</strain>
    </source>
</reference>
<evidence type="ECO:0000313" key="1">
    <source>
        <dbReference type="EMBL" id="PLW67825.1"/>
    </source>
</evidence>
<evidence type="ECO:0000313" key="2">
    <source>
        <dbReference type="Proteomes" id="UP000235005"/>
    </source>
</evidence>
<keyword evidence="2" id="KW-1185">Reference proteome</keyword>
<sequence length="61" mass="6980">MLFFRKVTYCKMVYKVYSTIDGDIQIITDCHGTLGSKHERRIMLDRTTCGAKEAVAKHIDA</sequence>
<accession>A0A2N5WZZ4</accession>
<organism evidence="1 2">
    <name type="scientific">Pseudohalioglobus lutimaris</name>
    <dbReference type="NCBI Taxonomy" id="1737061"/>
    <lineage>
        <taxon>Bacteria</taxon>
        <taxon>Pseudomonadati</taxon>
        <taxon>Pseudomonadota</taxon>
        <taxon>Gammaproteobacteria</taxon>
        <taxon>Cellvibrionales</taxon>
        <taxon>Halieaceae</taxon>
        <taxon>Pseudohalioglobus</taxon>
    </lineage>
</organism>